<gene>
    <name evidence="2" type="ORF">BECKLFY1418C_GA0070996_10696</name>
</gene>
<feature type="coiled-coil region" evidence="1">
    <location>
        <begin position="109"/>
        <end position="136"/>
    </location>
</feature>
<proteinExistence type="predicted"/>
<protein>
    <submittedName>
        <fullName evidence="2">Uncharacterized protein</fullName>
    </submittedName>
</protein>
<evidence type="ECO:0000256" key="1">
    <source>
        <dbReference type="SAM" id="Coils"/>
    </source>
</evidence>
<accession>A0A450WT22</accession>
<keyword evidence="1" id="KW-0175">Coiled coil</keyword>
<reference evidence="2" key="1">
    <citation type="submission" date="2019-02" db="EMBL/GenBank/DDBJ databases">
        <authorList>
            <person name="Gruber-Vodicka R. H."/>
            <person name="Seah K. B. B."/>
        </authorList>
    </citation>
    <scope>NUCLEOTIDE SEQUENCE</scope>
    <source>
        <strain evidence="2">BECK_BY7</strain>
    </source>
</reference>
<sequence>MSNRKKAPEVRIPTPEAFTGNRNDCLDVSRLVSEMMKRTGLDREEIARRATRLTGSNIGKSTMDGWTSMGRLDRNMPFCVVPALSSVCNSYKLAEWLAEKLGGRFLFGKEVLLAELGKAELEAASMQRKLDEIKKLLFKGEQR</sequence>
<dbReference type="EMBL" id="CAADFN010000069">
    <property type="protein sequence ID" value="VFK20203.1"/>
    <property type="molecule type" value="Genomic_DNA"/>
</dbReference>
<name>A0A450WT22_9GAMM</name>
<evidence type="ECO:0000313" key="2">
    <source>
        <dbReference type="EMBL" id="VFK20203.1"/>
    </source>
</evidence>
<dbReference type="AlphaFoldDB" id="A0A450WT22"/>
<organism evidence="2">
    <name type="scientific">Candidatus Kentrum sp. LFY</name>
    <dbReference type="NCBI Taxonomy" id="2126342"/>
    <lineage>
        <taxon>Bacteria</taxon>
        <taxon>Pseudomonadati</taxon>
        <taxon>Pseudomonadota</taxon>
        <taxon>Gammaproteobacteria</taxon>
        <taxon>Candidatus Kentrum</taxon>
    </lineage>
</organism>